<reference evidence="1" key="1">
    <citation type="journal article" date="2022" name="Front. Genet.">
        <title>Chromosome-Scale Assembly of the Dendrobium nobile Genome Provides Insights Into the Molecular Mechanism of the Biosynthesis of the Medicinal Active Ingredient of Dendrobium.</title>
        <authorList>
            <person name="Xu Q."/>
            <person name="Niu S.-C."/>
            <person name="Li K.-L."/>
            <person name="Zheng P.-J."/>
            <person name="Zhang X.-J."/>
            <person name="Jia Y."/>
            <person name="Liu Y."/>
            <person name="Niu Y.-X."/>
            <person name="Yu L.-H."/>
            <person name="Chen D.-F."/>
            <person name="Zhang G.-Q."/>
        </authorList>
    </citation>
    <scope>NUCLEOTIDE SEQUENCE</scope>
    <source>
        <tissue evidence="1">Leaf</tissue>
    </source>
</reference>
<evidence type="ECO:0000313" key="2">
    <source>
        <dbReference type="Proteomes" id="UP000829196"/>
    </source>
</evidence>
<protein>
    <submittedName>
        <fullName evidence="1">Uncharacterized protein</fullName>
    </submittedName>
</protein>
<dbReference type="EMBL" id="JAGYWB010000014">
    <property type="protein sequence ID" value="KAI0498494.1"/>
    <property type="molecule type" value="Genomic_DNA"/>
</dbReference>
<sequence length="107" mass="11769">MSSRSRSVHAGLPWRRIARVGEGLEVTASHGSGYLAGSTSPSSRARVMIIAVLSHYPRQIVRQKLMGADSSICVGPEQTLGYKKRIQMGLGFESATHWNEFHNSFLL</sequence>
<gene>
    <name evidence="1" type="ORF">KFK09_019382</name>
</gene>
<name>A0A8T3AR48_DENNO</name>
<comment type="caution">
    <text evidence="1">The sequence shown here is derived from an EMBL/GenBank/DDBJ whole genome shotgun (WGS) entry which is preliminary data.</text>
</comment>
<dbReference type="Proteomes" id="UP000829196">
    <property type="component" value="Unassembled WGS sequence"/>
</dbReference>
<accession>A0A8T3AR48</accession>
<proteinExistence type="predicted"/>
<evidence type="ECO:0000313" key="1">
    <source>
        <dbReference type="EMBL" id="KAI0498494.1"/>
    </source>
</evidence>
<keyword evidence="2" id="KW-1185">Reference proteome</keyword>
<organism evidence="1 2">
    <name type="scientific">Dendrobium nobile</name>
    <name type="common">Orchid</name>
    <dbReference type="NCBI Taxonomy" id="94219"/>
    <lineage>
        <taxon>Eukaryota</taxon>
        <taxon>Viridiplantae</taxon>
        <taxon>Streptophyta</taxon>
        <taxon>Embryophyta</taxon>
        <taxon>Tracheophyta</taxon>
        <taxon>Spermatophyta</taxon>
        <taxon>Magnoliopsida</taxon>
        <taxon>Liliopsida</taxon>
        <taxon>Asparagales</taxon>
        <taxon>Orchidaceae</taxon>
        <taxon>Epidendroideae</taxon>
        <taxon>Malaxideae</taxon>
        <taxon>Dendrobiinae</taxon>
        <taxon>Dendrobium</taxon>
    </lineage>
</organism>
<dbReference type="AlphaFoldDB" id="A0A8T3AR48"/>